<accession>A0ABN5FYN5</accession>
<sequence length="70" mass="7463">MEKAPQKAGTLFRSYPASGPGKRKPPTHEKARGSQPFLCLLTERGRSDGSISHPLTRSVVLVSTKTGSLG</sequence>
<dbReference type="EMBL" id="CP025074">
    <property type="protein sequence ID" value="AUI37467.1"/>
    <property type="molecule type" value="Genomic_DNA"/>
</dbReference>
<evidence type="ECO:0000313" key="3">
    <source>
        <dbReference type="Proteomes" id="UP000265462"/>
    </source>
</evidence>
<organism evidence="2 3">
    <name type="scientific">Bacillus caldolyticus</name>
    <dbReference type="NCBI Taxonomy" id="1394"/>
    <lineage>
        <taxon>Bacteria</taxon>
        <taxon>Bacillati</taxon>
        <taxon>Bacillota</taxon>
        <taxon>Bacilli</taxon>
        <taxon>Bacillales</taxon>
        <taxon>Anoxybacillaceae</taxon>
        <taxon>Geobacillus</taxon>
        <taxon>Geobacillus thermoleovorans group</taxon>
    </lineage>
</organism>
<evidence type="ECO:0000256" key="1">
    <source>
        <dbReference type="SAM" id="MobiDB-lite"/>
    </source>
</evidence>
<protein>
    <submittedName>
        <fullName evidence="2">Uncharacterized protein</fullName>
    </submittedName>
</protein>
<feature type="region of interest" description="Disordered" evidence="1">
    <location>
        <begin position="1"/>
        <end position="35"/>
    </location>
</feature>
<keyword evidence="3" id="KW-1185">Reference proteome</keyword>
<dbReference type="Proteomes" id="UP000265462">
    <property type="component" value="Chromosome"/>
</dbReference>
<reference evidence="2 3" key="1">
    <citation type="submission" date="2018-02" db="EMBL/GenBank/DDBJ databases">
        <title>Complete genome and methylome analysis of Bacillus caldolyticus.</title>
        <authorList>
            <person name="Fomenkov A.I."/>
            <person name="Mersha F."/>
            <person name="Vincze T."/>
            <person name="Roberts R.J."/>
        </authorList>
    </citation>
    <scope>NUCLEOTIDE SEQUENCE [LARGE SCALE GENOMIC DNA]</scope>
    <source>
        <strain evidence="2 3">NEB414</strain>
    </source>
</reference>
<gene>
    <name evidence="2" type="ORF">CWI35_14035</name>
</gene>
<name>A0ABN5FYN5_BACCL</name>
<evidence type="ECO:0000313" key="2">
    <source>
        <dbReference type="EMBL" id="AUI37467.1"/>
    </source>
</evidence>
<proteinExistence type="predicted"/>